<protein>
    <recommendedName>
        <fullName evidence="8">UDP-N-acetylmuramoyl-tripeptide--D-alanyl-D-alanine ligase</fullName>
    </recommendedName>
</protein>
<dbReference type="AlphaFoldDB" id="A0A7X2RV41"/>
<reference evidence="6 7" key="1">
    <citation type="submission" date="2019-11" db="EMBL/GenBank/DDBJ databases">
        <title>Pseudmonas karstica sp. nov. and Pseudomonas spelaei sp. nov. from caves.</title>
        <authorList>
            <person name="Zeman M."/>
        </authorList>
    </citation>
    <scope>NUCLEOTIDE SEQUENCE [LARGE SCALE GENOMIC DNA]</scope>
    <source>
        <strain evidence="6 7">CCM 7891</strain>
    </source>
</reference>
<dbReference type="InterPro" id="IPR013221">
    <property type="entry name" value="Mur_ligase_cen"/>
</dbReference>
<dbReference type="Gene3D" id="3.90.190.20">
    <property type="entry name" value="Mur ligase, C-terminal domain"/>
    <property type="match status" value="1"/>
</dbReference>
<dbReference type="InterPro" id="IPR004101">
    <property type="entry name" value="Mur_ligase_C"/>
</dbReference>
<dbReference type="PANTHER" id="PTHR43024:SF1">
    <property type="entry name" value="UDP-N-ACETYLMURAMOYL-TRIPEPTIDE--D-ALANYL-D-ALANINE LIGASE"/>
    <property type="match status" value="1"/>
</dbReference>
<evidence type="ECO:0000259" key="4">
    <source>
        <dbReference type="Pfam" id="PF02875"/>
    </source>
</evidence>
<organism evidence="6 7">
    <name type="scientific">Pseudomonas karstica</name>
    <dbReference type="NCBI Taxonomy" id="1055468"/>
    <lineage>
        <taxon>Bacteria</taxon>
        <taxon>Pseudomonadati</taxon>
        <taxon>Pseudomonadota</taxon>
        <taxon>Gammaproteobacteria</taxon>
        <taxon>Pseudomonadales</taxon>
        <taxon>Pseudomonadaceae</taxon>
        <taxon>Pseudomonas</taxon>
    </lineage>
</organism>
<dbReference type="RefSeq" id="WP_154745137.1">
    <property type="nucleotide sequence ID" value="NZ_JBHSTG010000002.1"/>
</dbReference>
<name>A0A7X2RV41_9PSED</name>
<evidence type="ECO:0000256" key="2">
    <source>
        <dbReference type="ARBA" id="ARBA00022741"/>
    </source>
</evidence>
<dbReference type="Pfam" id="PF08245">
    <property type="entry name" value="Mur_ligase_M"/>
    <property type="match status" value="1"/>
</dbReference>
<dbReference type="EMBL" id="WLYI01000031">
    <property type="protein sequence ID" value="MTD21558.1"/>
    <property type="molecule type" value="Genomic_DNA"/>
</dbReference>
<evidence type="ECO:0000313" key="6">
    <source>
        <dbReference type="EMBL" id="MTD21558.1"/>
    </source>
</evidence>
<keyword evidence="2" id="KW-0547">Nucleotide-binding</keyword>
<dbReference type="InterPro" id="IPR036565">
    <property type="entry name" value="Mur-like_cat_sf"/>
</dbReference>
<keyword evidence="7" id="KW-1185">Reference proteome</keyword>
<keyword evidence="1" id="KW-0436">Ligase</keyword>
<evidence type="ECO:0000256" key="1">
    <source>
        <dbReference type="ARBA" id="ARBA00022598"/>
    </source>
</evidence>
<dbReference type="Pfam" id="PF02875">
    <property type="entry name" value="Mur_ligase_C"/>
    <property type="match status" value="1"/>
</dbReference>
<dbReference type="OrthoDB" id="9810718at2"/>
<proteinExistence type="predicted"/>
<dbReference type="Proteomes" id="UP000431485">
    <property type="component" value="Unassembled WGS sequence"/>
</dbReference>
<keyword evidence="3" id="KW-0067">ATP-binding</keyword>
<evidence type="ECO:0000313" key="7">
    <source>
        <dbReference type="Proteomes" id="UP000431485"/>
    </source>
</evidence>
<evidence type="ECO:0000256" key="3">
    <source>
        <dbReference type="ARBA" id="ARBA00022840"/>
    </source>
</evidence>
<dbReference type="InterPro" id="IPR036615">
    <property type="entry name" value="Mur_ligase_C_dom_sf"/>
</dbReference>
<dbReference type="GO" id="GO:0005524">
    <property type="term" value="F:ATP binding"/>
    <property type="evidence" value="ECO:0007669"/>
    <property type="project" value="UniProtKB-KW"/>
</dbReference>
<evidence type="ECO:0000259" key="5">
    <source>
        <dbReference type="Pfam" id="PF08245"/>
    </source>
</evidence>
<dbReference type="SUPFAM" id="SSF53244">
    <property type="entry name" value="MurD-like peptide ligases, peptide-binding domain"/>
    <property type="match status" value="1"/>
</dbReference>
<dbReference type="GO" id="GO:0016881">
    <property type="term" value="F:acid-amino acid ligase activity"/>
    <property type="evidence" value="ECO:0007669"/>
    <property type="project" value="InterPro"/>
</dbReference>
<dbReference type="InterPro" id="IPR051046">
    <property type="entry name" value="MurCDEF_CellWall_CoF430Synth"/>
</dbReference>
<dbReference type="SUPFAM" id="SSF53623">
    <property type="entry name" value="MurD-like peptide ligases, catalytic domain"/>
    <property type="match status" value="1"/>
</dbReference>
<sequence length="466" mass="49402">MSVPPRAAGWSAAEMAQLTGGEWLVPPAEESWSTTGICAEATQFGPGQMLLAPAGAAGLRPTVVERLAPKSLGIIAEDGSGYVRSGLPVLKVPDLRKTVTILAKAARLDFKGTVLAVTGSVGKTTTVAMAAHALAGIGKSDRSRTSANSSYGIGWNLASMSRDAQFWVQEMAIGRMDVCSGLVEPDVAIVTAIAPAHLADFSSTENIAKLKARIYQGMKPGGIAVINRDMPEFHIFEAAALDAQLRIVSFGSTEDCDARFLEFEGSTVRAVVLGKTHAFELGAPGRHMAMNAVAVLASVAGLGLDVAAAARQFESFKPLTGRGKRSKATFGEKRIEVWDDSYNANPTSMRAALQTMQASASIAQSSRLLVLGDMLELGPDAQDMHLSMEGDILAARPDRILFCGPLMKAVADRVLCEGKGRWFPDVEAMALALRPWIHDGDVVLVKASHGTHLERIVKILLEGADK</sequence>
<dbReference type="PANTHER" id="PTHR43024">
    <property type="entry name" value="UDP-N-ACETYLMURAMOYL-TRIPEPTIDE--D-ALANYL-D-ALANINE LIGASE"/>
    <property type="match status" value="1"/>
</dbReference>
<evidence type="ECO:0008006" key="8">
    <source>
        <dbReference type="Google" id="ProtNLM"/>
    </source>
</evidence>
<feature type="domain" description="Mur ligase C-terminal" evidence="4">
    <location>
        <begin position="333"/>
        <end position="448"/>
    </location>
</feature>
<gene>
    <name evidence="6" type="ORF">GIR22_20755</name>
</gene>
<dbReference type="Gene3D" id="3.40.1190.10">
    <property type="entry name" value="Mur-like, catalytic domain"/>
    <property type="match status" value="1"/>
</dbReference>
<accession>A0A7X2RV41</accession>
<feature type="domain" description="Mur ligase central" evidence="5">
    <location>
        <begin position="117"/>
        <end position="298"/>
    </location>
</feature>
<comment type="caution">
    <text evidence="6">The sequence shown here is derived from an EMBL/GenBank/DDBJ whole genome shotgun (WGS) entry which is preliminary data.</text>
</comment>